<evidence type="ECO:0000256" key="1">
    <source>
        <dbReference type="SAM" id="MobiDB-lite"/>
    </source>
</evidence>
<evidence type="ECO:0000313" key="4">
    <source>
        <dbReference type="Proteomes" id="UP001219525"/>
    </source>
</evidence>
<name>A0AAD6VI86_9AGAR</name>
<evidence type="ECO:0000313" key="3">
    <source>
        <dbReference type="EMBL" id="KAJ7207912.1"/>
    </source>
</evidence>
<comment type="caution">
    <text evidence="3">The sequence shown here is derived from an EMBL/GenBank/DDBJ whole genome shotgun (WGS) entry which is preliminary data.</text>
</comment>
<dbReference type="InterPro" id="IPR041622">
    <property type="entry name" value="SLATT_fungi"/>
</dbReference>
<dbReference type="AlphaFoldDB" id="A0AAD6VI86"/>
<dbReference type="Pfam" id="PF18142">
    <property type="entry name" value="SLATT_fungal"/>
    <property type="match status" value="1"/>
</dbReference>
<keyword evidence="4" id="KW-1185">Reference proteome</keyword>
<feature type="compositionally biased region" description="Basic and acidic residues" evidence="1">
    <location>
        <begin position="67"/>
        <end position="80"/>
    </location>
</feature>
<proteinExistence type="predicted"/>
<feature type="compositionally biased region" description="Low complexity" evidence="1">
    <location>
        <begin position="98"/>
        <end position="117"/>
    </location>
</feature>
<dbReference type="EMBL" id="JARJCW010000035">
    <property type="protein sequence ID" value="KAJ7207912.1"/>
    <property type="molecule type" value="Genomic_DNA"/>
</dbReference>
<protein>
    <recommendedName>
        <fullName evidence="2">SMODS and SLOG-associating 2TM effector domain-containing protein</fullName>
    </recommendedName>
</protein>
<sequence>MASQQSHEPAAGPSVPGVEQWPEISAPASQSSHNMEFGTPSTSPPVPSRRPISTERVNASAPSRPISQDDHPVLEGDTRSRMRNTSPLSIQRHPENGEGPQPTTAAAPGSSATEAPTLPRPSVYRGSTVTRPRQSELDWIIPHEPKRELKQRTLQERIQPTINAARKERVTYGVKARTTGIALNAAIGCQVLLGALTTGLSVAISGKHASVATATLGGLSTIVASYLARQRGSKEPELSTMRCKDLDQFLRECDIFVLDYGHLSTNEHDAKLDRLRNRFEELLGNANGRGEKDGGSLIGSLHSTGYTLNY</sequence>
<dbReference type="NCBIfam" id="NF033635">
    <property type="entry name" value="SLATT_fungal"/>
    <property type="match status" value="1"/>
</dbReference>
<accession>A0AAD6VI86</accession>
<dbReference type="Proteomes" id="UP001219525">
    <property type="component" value="Unassembled WGS sequence"/>
</dbReference>
<evidence type="ECO:0000259" key="2">
    <source>
        <dbReference type="Pfam" id="PF18142"/>
    </source>
</evidence>
<organism evidence="3 4">
    <name type="scientific">Mycena pura</name>
    <dbReference type="NCBI Taxonomy" id="153505"/>
    <lineage>
        <taxon>Eukaryota</taxon>
        <taxon>Fungi</taxon>
        <taxon>Dikarya</taxon>
        <taxon>Basidiomycota</taxon>
        <taxon>Agaricomycotina</taxon>
        <taxon>Agaricomycetes</taxon>
        <taxon>Agaricomycetidae</taxon>
        <taxon>Agaricales</taxon>
        <taxon>Marasmiineae</taxon>
        <taxon>Mycenaceae</taxon>
        <taxon>Mycena</taxon>
    </lineage>
</organism>
<gene>
    <name evidence="3" type="ORF">GGX14DRAFT_634393</name>
</gene>
<feature type="region of interest" description="Disordered" evidence="1">
    <location>
        <begin position="1"/>
        <end position="131"/>
    </location>
</feature>
<reference evidence="3" key="1">
    <citation type="submission" date="2023-03" db="EMBL/GenBank/DDBJ databases">
        <title>Massive genome expansion in bonnet fungi (Mycena s.s.) driven by repeated elements and novel gene families across ecological guilds.</title>
        <authorList>
            <consortium name="Lawrence Berkeley National Laboratory"/>
            <person name="Harder C.B."/>
            <person name="Miyauchi S."/>
            <person name="Viragh M."/>
            <person name="Kuo A."/>
            <person name="Thoen E."/>
            <person name="Andreopoulos B."/>
            <person name="Lu D."/>
            <person name="Skrede I."/>
            <person name="Drula E."/>
            <person name="Henrissat B."/>
            <person name="Morin E."/>
            <person name="Kohler A."/>
            <person name="Barry K."/>
            <person name="LaButti K."/>
            <person name="Morin E."/>
            <person name="Salamov A."/>
            <person name="Lipzen A."/>
            <person name="Mereny Z."/>
            <person name="Hegedus B."/>
            <person name="Baldrian P."/>
            <person name="Stursova M."/>
            <person name="Weitz H."/>
            <person name="Taylor A."/>
            <person name="Grigoriev I.V."/>
            <person name="Nagy L.G."/>
            <person name="Martin F."/>
            <person name="Kauserud H."/>
        </authorList>
    </citation>
    <scope>NUCLEOTIDE SEQUENCE</scope>
    <source>
        <strain evidence="3">9144</strain>
    </source>
</reference>
<feature type="domain" description="SMODS and SLOG-associating 2TM effector" evidence="2">
    <location>
        <begin position="165"/>
        <end position="285"/>
    </location>
</feature>